<dbReference type="AlphaFoldDB" id="A0AAD7J1A9"/>
<sequence length="367" mass="39762">MVISRRCTPFPRSFSAHPAPPRSAAARRAASEGTSSLSVLDRQRISHNYFLKHQQQQSPNLSTVILRDGVTHLATFPYPLTSHGNPVPLHHLSCHMKDRHIPSVDCFCLKPAKYISVGSGEFAGKSAFACRAWQCSFWVVTDDLLASTDGGIDFKLYPARGTRKLPPTSYLTILDRNPVASALASPSSSTSSSSSPTSAYSTCSSNTDGWASVRRLLTYRREGAEEMVRNTAFALSNRDLVPFPSHDPFSPVSVKQEPVSPGLHDLPRLSNAGITVPKPTYPLAGDRDLRVWSPPPPAQVLRADIRAASTTASTSVSVPSAAAVELLTSAAGLGVEEFWELWEYCGGCNMIVSSVLMPVHICDLTRD</sequence>
<keyword evidence="3" id="KW-1185">Reference proteome</keyword>
<accession>A0AAD7J1A9</accession>
<dbReference type="Proteomes" id="UP001215598">
    <property type="component" value="Unassembled WGS sequence"/>
</dbReference>
<gene>
    <name evidence="2" type="ORF">B0H16DRAFT_1886535</name>
</gene>
<protein>
    <submittedName>
        <fullName evidence="2">Uncharacterized protein</fullName>
    </submittedName>
</protein>
<proteinExistence type="predicted"/>
<comment type="caution">
    <text evidence="2">The sequence shown here is derived from an EMBL/GenBank/DDBJ whole genome shotgun (WGS) entry which is preliminary data.</text>
</comment>
<evidence type="ECO:0000313" key="2">
    <source>
        <dbReference type="EMBL" id="KAJ7754869.1"/>
    </source>
</evidence>
<reference evidence="2" key="1">
    <citation type="submission" date="2023-03" db="EMBL/GenBank/DDBJ databases">
        <title>Massive genome expansion in bonnet fungi (Mycena s.s.) driven by repeated elements and novel gene families across ecological guilds.</title>
        <authorList>
            <consortium name="Lawrence Berkeley National Laboratory"/>
            <person name="Harder C.B."/>
            <person name="Miyauchi S."/>
            <person name="Viragh M."/>
            <person name="Kuo A."/>
            <person name="Thoen E."/>
            <person name="Andreopoulos B."/>
            <person name="Lu D."/>
            <person name="Skrede I."/>
            <person name="Drula E."/>
            <person name="Henrissat B."/>
            <person name="Morin E."/>
            <person name="Kohler A."/>
            <person name="Barry K."/>
            <person name="LaButti K."/>
            <person name="Morin E."/>
            <person name="Salamov A."/>
            <person name="Lipzen A."/>
            <person name="Mereny Z."/>
            <person name="Hegedus B."/>
            <person name="Baldrian P."/>
            <person name="Stursova M."/>
            <person name="Weitz H."/>
            <person name="Taylor A."/>
            <person name="Grigoriev I.V."/>
            <person name="Nagy L.G."/>
            <person name="Martin F."/>
            <person name="Kauserud H."/>
        </authorList>
    </citation>
    <scope>NUCLEOTIDE SEQUENCE</scope>
    <source>
        <strain evidence="2">CBHHK182m</strain>
    </source>
</reference>
<evidence type="ECO:0000313" key="3">
    <source>
        <dbReference type="Proteomes" id="UP001215598"/>
    </source>
</evidence>
<organism evidence="2 3">
    <name type="scientific">Mycena metata</name>
    <dbReference type="NCBI Taxonomy" id="1033252"/>
    <lineage>
        <taxon>Eukaryota</taxon>
        <taxon>Fungi</taxon>
        <taxon>Dikarya</taxon>
        <taxon>Basidiomycota</taxon>
        <taxon>Agaricomycotina</taxon>
        <taxon>Agaricomycetes</taxon>
        <taxon>Agaricomycetidae</taxon>
        <taxon>Agaricales</taxon>
        <taxon>Marasmiineae</taxon>
        <taxon>Mycenaceae</taxon>
        <taxon>Mycena</taxon>
    </lineage>
</organism>
<feature type="compositionally biased region" description="Low complexity" evidence="1">
    <location>
        <begin position="184"/>
        <end position="205"/>
    </location>
</feature>
<feature type="region of interest" description="Disordered" evidence="1">
    <location>
        <begin position="184"/>
        <end position="206"/>
    </location>
</feature>
<evidence type="ECO:0000256" key="1">
    <source>
        <dbReference type="SAM" id="MobiDB-lite"/>
    </source>
</evidence>
<feature type="region of interest" description="Disordered" evidence="1">
    <location>
        <begin position="12"/>
        <end position="37"/>
    </location>
</feature>
<name>A0AAD7J1A9_9AGAR</name>
<dbReference type="EMBL" id="JARKIB010000051">
    <property type="protein sequence ID" value="KAJ7754869.1"/>
    <property type="molecule type" value="Genomic_DNA"/>
</dbReference>
<feature type="compositionally biased region" description="Low complexity" evidence="1">
    <location>
        <begin position="12"/>
        <end position="28"/>
    </location>
</feature>